<evidence type="ECO:0000256" key="3">
    <source>
        <dbReference type="SAM" id="MobiDB-lite"/>
    </source>
</evidence>
<dbReference type="SUPFAM" id="SSF50044">
    <property type="entry name" value="SH3-domain"/>
    <property type="match status" value="1"/>
</dbReference>
<protein>
    <submittedName>
        <fullName evidence="7">NCK-interacting protein with SH3 domain-like isoform X4</fullName>
    </submittedName>
</protein>
<proteinExistence type="predicted"/>
<accession>A0A3Q0HLD8</accession>
<dbReference type="CDD" id="cd11849">
    <property type="entry name" value="SH3_SPIN90"/>
    <property type="match status" value="1"/>
</dbReference>
<dbReference type="Gene3D" id="2.30.30.40">
    <property type="entry name" value="SH3 Domains"/>
    <property type="match status" value="1"/>
</dbReference>
<reference evidence="7" key="1">
    <citation type="submission" date="2025-08" db="UniProtKB">
        <authorList>
            <consortium name="RefSeq"/>
        </authorList>
    </citation>
    <scope>IDENTIFICATION</scope>
</reference>
<dbReference type="PROSITE" id="PS50002">
    <property type="entry name" value="SH3"/>
    <property type="match status" value="1"/>
</dbReference>
<dbReference type="InterPro" id="IPR035514">
    <property type="entry name" value="SPIN90_SH3"/>
</dbReference>
<evidence type="ECO:0000313" key="6">
    <source>
        <dbReference type="Proteomes" id="UP000189705"/>
    </source>
</evidence>
<dbReference type="GO" id="GO:0071933">
    <property type="term" value="F:Arp2/3 complex binding"/>
    <property type="evidence" value="ECO:0007669"/>
    <property type="project" value="TreeGrafter"/>
</dbReference>
<gene>
    <name evidence="7" type="primary">LOC102370824</name>
</gene>
<dbReference type="SMART" id="SM00326">
    <property type="entry name" value="SH3"/>
    <property type="match status" value="1"/>
</dbReference>
<dbReference type="InterPro" id="IPR030125">
    <property type="entry name" value="SPIN90/Ldb17"/>
</dbReference>
<feature type="compositionally biased region" description="Low complexity" evidence="3">
    <location>
        <begin position="92"/>
        <end position="110"/>
    </location>
</feature>
<feature type="domain" description="SH3" evidence="5">
    <location>
        <begin position="1"/>
        <end position="58"/>
    </location>
</feature>
<dbReference type="InterPro" id="IPR036028">
    <property type="entry name" value="SH3-like_dom_sf"/>
</dbReference>
<name>A0A3Q0HLD8_ALLSI</name>
<keyword evidence="4" id="KW-0472">Membrane</keyword>
<dbReference type="GeneID" id="102370824"/>
<dbReference type="Proteomes" id="UP000189705">
    <property type="component" value="Unplaced"/>
</dbReference>
<evidence type="ECO:0000256" key="2">
    <source>
        <dbReference type="PROSITE-ProRule" id="PRU00192"/>
    </source>
</evidence>
<keyword evidence="1 2" id="KW-0728">SH3 domain</keyword>
<dbReference type="InterPro" id="IPR001452">
    <property type="entry name" value="SH3_domain"/>
</dbReference>
<evidence type="ECO:0000313" key="7">
    <source>
        <dbReference type="RefSeq" id="XP_025071360.1"/>
    </source>
</evidence>
<keyword evidence="4" id="KW-1133">Transmembrane helix</keyword>
<evidence type="ECO:0000256" key="4">
    <source>
        <dbReference type="SAM" id="Phobius"/>
    </source>
</evidence>
<keyword evidence="6" id="KW-1185">Reference proteome</keyword>
<dbReference type="PANTHER" id="PTHR13357">
    <property type="entry name" value="SH3 ADAPTER PROTEIN SPIN90 NCK INTERACTING PROTEIN WITH SH3 DOMAIN"/>
    <property type="match status" value="1"/>
</dbReference>
<organism evidence="6 7">
    <name type="scientific">Alligator sinensis</name>
    <name type="common">Chinese alligator</name>
    <dbReference type="NCBI Taxonomy" id="38654"/>
    <lineage>
        <taxon>Eukaryota</taxon>
        <taxon>Metazoa</taxon>
        <taxon>Chordata</taxon>
        <taxon>Craniata</taxon>
        <taxon>Vertebrata</taxon>
        <taxon>Euteleostomi</taxon>
        <taxon>Archelosauria</taxon>
        <taxon>Archosauria</taxon>
        <taxon>Crocodylia</taxon>
        <taxon>Alligatoridae</taxon>
        <taxon>Alligatorinae</taxon>
        <taxon>Alligator</taxon>
    </lineage>
</organism>
<dbReference type="GO" id="GO:0006897">
    <property type="term" value="P:endocytosis"/>
    <property type="evidence" value="ECO:0007669"/>
    <property type="project" value="TreeGrafter"/>
</dbReference>
<dbReference type="RefSeq" id="XP_025071360.1">
    <property type="nucleotide sequence ID" value="XM_025215575.1"/>
</dbReference>
<feature type="region of interest" description="Disordered" evidence="3">
    <location>
        <begin position="56"/>
        <end position="208"/>
    </location>
</feature>
<feature type="transmembrane region" description="Helical" evidence="4">
    <location>
        <begin position="405"/>
        <end position="427"/>
    </location>
</feature>
<keyword evidence="4" id="KW-0812">Transmembrane</keyword>
<evidence type="ECO:0000256" key="1">
    <source>
        <dbReference type="ARBA" id="ARBA00022443"/>
    </source>
</evidence>
<dbReference type="Pfam" id="PF00018">
    <property type="entry name" value="SH3_1"/>
    <property type="match status" value="1"/>
</dbReference>
<evidence type="ECO:0000259" key="5">
    <source>
        <dbReference type="PROSITE" id="PS50002"/>
    </source>
</evidence>
<sequence length="440" mass="47983">MYRALYGFRSAEPNSLPFAAGETFLLLERSNQHWWLVTRAGSGETGYVPASYLQRIQIPPQPRRAAPVTPPPPEKRKSTQTAVPIKNAAEITSGSVSGASSVSSTSLDSLYTGSTPSEMCLPTATSSPTNTPPPVPSRSAHTTISRSLDFGSSVHTQHGTSAKDGITRSPQTKRAAPAPPTEAGLQRCLTVDGEKNPQVKKTTPAPPAGLEAFTSLSLEEKKATALESLAPEPSSLAVSVPKTIGAELIELVRRNTNLSYELSRVAIGVVIGHIQSNVPATSSIMEQILISLVESKNLSSGLPSGQICHDEQRLEVIFADLARHKDDAQQRSWALYEDENVICCYLEELLRILTDADPEVCKKMCKKNEFESVLSLVAYYQMQRSMTLYLGSLEHILTTFYRNRILAAVVPLPFLWQVSVFMSCVWVNGGFMKRLAYGFV</sequence>
<dbReference type="AlphaFoldDB" id="A0A3Q0HLD8"/>
<dbReference type="PANTHER" id="PTHR13357:SF1">
    <property type="entry name" value="NCK-INTERACTING PROTEIN WITH SH3 DOMAIN"/>
    <property type="match status" value="1"/>
</dbReference>